<dbReference type="EMBL" id="JXUO01000316">
    <property type="protein sequence ID" value="KKZ10506.1"/>
    <property type="molecule type" value="Genomic_DNA"/>
</dbReference>
<evidence type="ECO:0000313" key="2">
    <source>
        <dbReference type="Proteomes" id="UP000035054"/>
    </source>
</evidence>
<comment type="caution">
    <text evidence="1">The sequence shown here is derived from an EMBL/GenBank/DDBJ whole genome shotgun (WGS) entry which is preliminary data.</text>
</comment>
<organism evidence="1 2">
    <name type="scientific">Candidatus Synechococcus spongiarum 142</name>
    <dbReference type="NCBI Taxonomy" id="1608213"/>
    <lineage>
        <taxon>Bacteria</taxon>
        <taxon>Bacillati</taxon>
        <taxon>Cyanobacteriota</taxon>
        <taxon>Cyanophyceae</taxon>
        <taxon>Synechococcales</taxon>
        <taxon>Synechococcaceae</taxon>
        <taxon>Synechococcus</taxon>
    </lineage>
</organism>
<sequence length="62" mass="6167">MAWGTASQVKLALAASTAATCRLEIASVGIMDAPCSSACLGVGSLSHTRTVTPDGQFALSPS</sequence>
<gene>
    <name evidence="1" type="ORF">TH68_10650</name>
</gene>
<accession>A0A6N3X3R5</accession>
<protein>
    <submittedName>
        <fullName evidence="1">Uncharacterized protein</fullName>
    </submittedName>
</protein>
<name>A0A6N3X3R5_9SYNE</name>
<evidence type="ECO:0000313" key="1">
    <source>
        <dbReference type="EMBL" id="KKZ10506.1"/>
    </source>
</evidence>
<reference evidence="1 2" key="1">
    <citation type="submission" date="2015-01" db="EMBL/GenBank/DDBJ databases">
        <title>Lifestyle Evolution in Cyanobacterial Symbionts of Sponges.</title>
        <authorList>
            <person name="Burgsdorf I."/>
            <person name="Slaby B.M."/>
            <person name="Handley K.M."/>
            <person name="Haber M."/>
            <person name="Blom J."/>
            <person name="Marshall C.W."/>
            <person name="Gilbert J.A."/>
            <person name="Hentschel U."/>
            <person name="Steindler L."/>
        </authorList>
    </citation>
    <scope>NUCLEOTIDE SEQUENCE [LARGE SCALE GENOMIC DNA]</scope>
    <source>
        <strain evidence="1">142</strain>
    </source>
</reference>
<proteinExistence type="predicted"/>
<dbReference type="Proteomes" id="UP000035054">
    <property type="component" value="Unassembled WGS sequence"/>
</dbReference>
<dbReference type="AlphaFoldDB" id="A0A6N3X3R5"/>